<protein>
    <submittedName>
        <fullName evidence="4">Protein-disulfide isomerase</fullName>
    </submittedName>
</protein>
<dbReference type="SUPFAM" id="SSF52833">
    <property type="entry name" value="Thioredoxin-like"/>
    <property type="match status" value="1"/>
</dbReference>
<organism evidence="4 5">
    <name type="scientific">Mycolicibacterium frederiksbergense</name>
    <dbReference type="NCBI Taxonomy" id="117567"/>
    <lineage>
        <taxon>Bacteria</taxon>
        <taxon>Bacillati</taxon>
        <taxon>Actinomycetota</taxon>
        <taxon>Actinomycetes</taxon>
        <taxon>Mycobacteriales</taxon>
        <taxon>Mycobacteriaceae</taxon>
        <taxon>Mycolicibacterium</taxon>
    </lineage>
</organism>
<dbReference type="EMBL" id="JARXVE010000006">
    <property type="protein sequence ID" value="MDH6197244.1"/>
    <property type="molecule type" value="Genomic_DNA"/>
</dbReference>
<dbReference type="Proteomes" id="UP001160130">
    <property type="component" value="Unassembled WGS sequence"/>
</dbReference>
<evidence type="ECO:0000256" key="2">
    <source>
        <dbReference type="SAM" id="Phobius"/>
    </source>
</evidence>
<name>A0ABT6L2S5_9MYCO</name>
<keyword evidence="2" id="KW-0812">Transmembrane</keyword>
<dbReference type="InterPro" id="IPR036249">
    <property type="entry name" value="Thioredoxin-like_sf"/>
</dbReference>
<feature type="transmembrane region" description="Helical" evidence="2">
    <location>
        <begin position="21"/>
        <end position="43"/>
    </location>
</feature>
<comment type="caution">
    <text evidence="4">The sequence shown here is derived from an EMBL/GenBank/DDBJ whole genome shotgun (WGS) entry which is preliminary data.</text>
</comment>
<keyword evidence="4" id="KW-0413">Isomerase</keyword>
<evidence type="ECO:0000256" key="1">
    <source>
        <dbReference type="SAM" id="MobiDB-lite"/>
    </source>
</evidence>
<feature type="compositionally biased region" description="Pro residues" evidence="1">
    <location>
        <begin position="246"/>
        <end position="257"/>
    </location>
</feature>
<keyword evidence="2" id="KW-1133">Transmembrane helix</keyword>
<keyword evidence="5" id="KW-1185">Reference proteome</keyword>
<evidence type="ECO:0000313" key="4">
    <source>
        <dbReference type="EMBL" id="MDH6197244.1"/>
    </source>
</evidence>
<dbReference type="GO" id="GO:0016853">
    <property type="term" value="F:isomerase activity"/>
    <property type="evidence" value="ECO:0007669"/>
    <property type="project" value="UniProtKB-KW"/>
</dbReference>
<dbReference type="Gene3D" id="3.40.30.10">
    <property type="entry name" value="Glutaredoxin"/>
    <property type="match status" value="1"/>
</dbReference>
<dbReference type="RefSeq" id="WP_280833851.1">
    <property type="nucleotide sequence ID" value="NZ_JARXVE010000006.1"/>
</dbReference>
<dbReference type="Pfam" id="PF13462">
    <property type="entry name" value="Thioredoxin_4"/>
    <property type="match status" value="1"/>
</dbReference>
<feature type="region of interest" description="Disordered" evidence="1">
    <location>
        <begin position="242"/>
        <end position="298"/>
    </location>
</feature>
<keyword evidence="2" id="KW-0472">Membrane</keyword>
<evidence type="ECO:0000259" key="3">
    <source>
        <dbReference type="Pfam" id="PF13462"/>
    </source>
</evidence>
<proteinExistence type="predicted"/>
<gene>
    <name evidence="4" type="ORF">M2272_003897</name>
</gene>
<feature type="domain" description="Thioredoxin-like fold" evidence="3">
    <location>
        <begin position="70"/>
        <end position="231"/>
    </location>
</feature>
<evidence type="ECO:0000313" key="5">
    <source>
        <dbReference type="Proteomes" id="UP001160130"/>
    </source>
</evidence>
<reference evidence="4 5" key="1">
    <citation type="submission" date="2023-04" db="EMBL/GenBank/DDBJ databases">
        <title>Forest soil microbial communities from Buena Vista Peninsula, Colon Province, Panama.</title>
        <authorList>
            <person name="Bouskill N."/>
        </authorList>
    </citation>
    <scope>NUCLEOTIDE SEQUENCE [LARGE SCALE GENOMIC DNA]</scope>
    <source>
        <strain evidence="4 5">AC80</strain>
    </source>
</reference>
<dbReference type="InterPro" id="IPR012336">
    <property type="entry name" value="Thioredoxin-like_fold"/>
</dbReference>
<sequence length="298" mass="30415">MAKPKKSAKYDLKAADRKRNLIVQIGLTAVVVLFAAGLVFYIVTTGSKRPAAGEARAVHVAAANVITKEGTNEPKVTLSMYEDFLCPGCGHLEQQFGPTISKLIDSGAVAVDYHMVAILDSIGKGYSSRAGGAAYCIADESIDAFRRFHTALFTPGIQPAESGGVYPDNARIIELARQAGAGGNVPDCITKGRYAEMVQGMAAATGIRSTPTMKFNGEDYSPTTPDALIAKVKEIVGDLPDLTAPAPAPAPAAPAPAAPAAGEPAPAAPAPAAPAVGEPAPAQPVGPVAPAEPAPAQP</sequence>
<accession>A0ABT6L2S5</accession>
<feature type="compositionally biased region" description="Low complexity" evidence="1">
    <location>
        <begin position="273"/>
        <end position="289"/>
    </location>
</feature>